<dbReference type="PANTHER" id="PTHR30304:SF0">
    <property type="entry name" value="D-TAGATOSE-1,6-BISPHOSPHATE ALDOLASE SUBUNIT GATY-RELATED"/>
    <property type="match status" value="1"/>
</dbReference>
<dbReference type="AlphaFoldDB" id="A0A916QDB4"/>
<comment type="cofactor">
    <cofactor evidence="2">
        <name>Zn(2+)</name>
        <dbReference type="ChEBI" id="CHEBI:29105"/>
    </cofactor>
    <text evidence="2">Binds 2 Zn(2+) ions per subunit. One is catalytic and the other provides a structural contribution.</text>
</comment>
<dbReference type="PIRSF" id="PIRSF001359">
    <property type="entry name" value="F_bP_aldolase_II"/>
    <property type="match status" value="1"/>
</dbReference>
<dbReference type="GO" id="GO:0016832">
    <property type="term" value="F:aldehyde-lyase activity"/>
    <property type="evidence" value="ECO:0007669"/>
    <property type="project" value="InterPro"/>
</dbReference>
<dbReference type="InterPro" id="IPR013785">
    <property type="entry name" value="Aldolase_TIM"/>
</dbReference>
<accession>A0A916QDB4</accession>
<keyword evidence="2" id="KW-0862">Zinc</keyword>
<sequence>MLVNLKKILETAESEGYAIPCINTPNEETVRAVIGAAEELNTPIIIDHAQVHDSLIPIERIGPVMLKYAREARVPVCVHLDHGSDYEFLMRAVKIGFPSIMYDCSALPFEENVEKVKKFVQFAHAAGITVEAELGVMASTAEDTHGEEDPESRVLTNEDIKEFFTKPDEAKKFAEETGCDALAVCFGTMHGIYAEPPVLDIDRVKALRKEIPDSCRIVMHGASGVAFDQVQTAISAGCSKINYYSYMAKAATKFVADKVEETKGTIAYHELQEAAYEFMKDYAKDVISAFRNGK</sequence>
<dbReference type="Gene3D" id="3.20.20.70">
    <property type="entry name" value="Aldolase class I"/>
    <property type="match status" value="1"/>
</dbReference>
<evidence type="ECO:0000256" key="1">
    <source>
        <dbReference type="PIRSR" id="PIRSR001359-1"/>
    </source>
</evidence>
<feature type="binding site" evidence="2">
    <location>
        <position position="220"/>
    </location>
    <ligand>
        <name>Zn(2+)</name>
        <dbReference type="ChEBI" id="CHEBI:29105"/>
        <label>1</label>
        <note>catalytic</note>
    </ligand>
</feature>
<dbReference type="RefSeq" id="WP_201312221.1">
    <property type="nucleotide sequence ID" value="NZ_BLYI01000069.1"/>
</dbReference>
<dbReference type="PANTHER" id="PTHR30304">
    <property type="entry name" value="D-TAGATOSE-1,6-BISPHOSPHATE ALDOLASE"/>
    <property type="match status" value="1"/>
</dbReference>
<keyword evidence="2" id="KW-0479">Metal-binding</keyword>
<dbReference type="Proteomes" id="UP000613208">
    <property type="component" value="Unassembled WGS sequence"/>
</dbReference>
<comment type="caution">
    <text evidence="3">The sequence shown here is derived from an EMBL/GenBank/DDBJ whole genome shotgun (WGS) entry which is preliminary data.</text>
</comment>
<evidence type="ECO:0000256" key="2">
    <source>
        <dbReference type="PIRSR" id="PIRSR001359-3"/>
    </source>
</evidence>
<gene>
    <name evidence="3" type="primary">fbaA</name>
    <name evidence="3" type="ORF">ANBU17_29150</name>
</gene>
<feature type="binding site" evidence="2">
    <location>
        <position position="82"/>
    </location>
    <ligand>
        <name>Zn(2+)</name>
        <dbReference type="ChEBI" id="CHEBI:29105"/>
        <label>1</label>
        <note>catalytic</note>
    </ligand>
</feature>
<dbReference type="SUPFAM" id="SSF51569">
    <property type="entry name" value="Aldolase"/>
    <property type="match status" value="1"/>
</dbReference>
<evidence type="ECO:0000313" key="4">
    <source>
        <dbReference type="Proteomes" id="UP000613208"/>
    </source>
</evidence>
<organism evidence="3 4">
    <name type="scientific">Anaerostipes butyraticus</name>
    <dbReference type="NCBI Taxonomy" id="645466"/>
    <lineage>
        <taxon>Bacteria</taxon>
        <taxon>Bacillati</taxon>
        <taxon>Bacillota</taxon>
        <taxon>Clostridia</taxon>
        <taxon>Lachnospirales</taxon>
        <taxon>Lachnospiraceae</taxon>
        <taxon>Anaerostipes</taxon>
    </lineage>
</organism>
<dbReference type="CDD" id="cd00947">
    <property type="entry name" value="TBP_aldolase_IIB"/>
    <property type="match status" value="1"/>
</dbReference>
<dbReference type="InterPro" id="IPR000771">
    <property type="entry name" value="FBA_II"/>
</dbReference>
<reference evidence="3" key="1">
    <citation type="submission" date="2020-06" db="EMBL/GenBank/DDBJ databases">
        <title>Characterization of fructooligosaccharide metabolism and fructooligosaccharide-degrading enzymes in human commensal butyrate producers.</title>
        <authorList>
            <person name="Tanno H."/>
            <person name="Fujii T."/>
            <person name="Hirano K."/>
            <person name="Maeno S."/>
            <person name="Tonozuka T."/>
            <person name="Sakamoto M."/>
            <person name="Ohkuma M."/>
            <person name="Tochio T."/>
            <person name="Endo A."/>
        </authorList>
    </citation>
    <scope>NUCLEOTIDE SEQUENCE</scope>
    <source>
        <strain evidence="3">JCM 17466</strain>
    </source>
</reference>
<proteinExistence type="predicted"/>
<feature type="binding site" evidence="2">
    <location>
        <position position="103"/>
    </location>
    <ligand>
        <name>Zn(2+)</name>
        <dbReference type="ChEBI" id="CHEBI:29105"/>
        <label>2</label>
    </ligand>
</feature>
<dbReference type="GO" id="GO:0005975">
    <property type="term" value="P:carbohydrate metabolic process"/>
    <property type="evidence" value="ECO:0007669"/>
    <property type="project" value="InterPro"/>
</dbReference>
<dbReference type="InterPro" id="IPR050246">
    <property type="entry name" value="Class_II_FBP_aldolase"/>
</dbReference>
<dbReference type="EMBL" id="BLYI01000069">
    <property type="protein sequence ID" value="GFO86568.1"/>
    <property type="molecule type" value="Genomic_DNA"/>
</dbReference>
<protein>
    <submittedName>
        <fullName evidence="3">Fructose-bisphosphate aldolase</fullName>
    </submittedName>
</protein>
<name>A0A916QDB4_9FIRM</name>
<dbReference type="NCBIfam" id="TIGR00167">
    <property type="entry name" value="cbbA"/>
    <property type="match status" value="1"/>
</dbReference>
<feature type="active site" description="Proton donor" evidence="1">
    <location>
        <position position="81"/>
    </location>
</feature>
<evidence type="ECO:0000313" key="3">
    <source>
        <dbReference type="EMBL" id="GFO86568.1"/>
    </source>
</evidence>
<dbReference type="Pfam" id="PF01116">
    <property type="entry name" value="F_bP_aldolase"/>
    <property type="match status" value="1"/>
</dbReference>
<dbReference type="GO" id="GO:0008270">
    <property type="term" value="F:zinc ion binding"/>
    <property type="evidence" value="ECO:0007669"/>
    <property type="project" value="InterPro"/>
</dbReference>
<keyword evidence="4" id="KW-1185">Reference proteome</keyword>
<feature type="binding site" evidence="2">
    <location>
        <position position="190"/>
    </location>
    <ligand>
        <name>Zn(2+)</name>
        <dbReference type="ChEBI" id="CHEBI:29105"/>
        <label>1</label>
        <note>catalytic</note>
    </ligand>
</feature>
<feature type="binding site" evidence="2">
    <location>
        <position position="133"/>
    </location>
    <ligand>
        <name>Zn(2+)</name>
        <dbReference type="ChEBI" id="CHEBI:29105"/>
        <label>2</label>
    </ligand>
</feature>